<dbReference type="AlphaFoldDB" id="A0A1H2GMX8"/>
<evidence type="ECO:0000256" key="9">
    <source>
        <dbReference type="ARBA" id="ARBA00023136"/>
    </source>
</evidence>
<feature type="domain" description="TonB-dependent receptor-like beta-barrel" evidence="13">
    <location>
        <begin position="208"/>
        <end position="640"/>
    </location>
</feature>
<dbReference type="InterPro" id="IPR039426">
    <property type="entry name" value="TonB-dep_rcpt-like"/>
</dbReference>
<evidence type="ECO:0000256" key="6">
    <source>
        <dbReference type="ARBA" id="ARBA00023004"/>
    </source>
</evidence>
<keyword evidence="4" id="KW-0410">Iron transport</keyword>
<dbReference type="GO" id="GO:0009279">
    <property type="term" value="C:cell outer membrane"/>
    <property type="evidence" value="ECO:0007669"/>
    <property type="project" value="UniProtKB-SubCell"/>
</dbReference>
<dbReference type="InterPro" id="IPR036942">
    <property type="entry name" value="Beta-barrel_TonB_sf"/>
</dbReference>
<dbReference type="PANTHER" id="PTHR32552:SF81">
    <property type="entry name" value="TONB-DEPENDENT OUTER MEMBRANE RECEPTOR"/>
    <property type="match status" value="1"/>
</dbReference>
<dbReference type="Gene3D" id="2.40.170.20">
    <property type="entry name" value="TonB-dependent receptor, beta-barrel domain"/>
    <property type="match status" value="1"/>
</dbReference>
<reference evidence="16" key="1">
    <citation type="submission" date="2016-10" db="EMBL/GenBank/DDBJ databases">
        <authorList>
            <person name="Varghese N."/>
            <person name="Submissions S."/>
        </authorList>
    </citation>
    <scope>NUCLEOTIDE SEQUENCE [LARGE SCALE GENOMIC DNA]</scope>
    <source>
        <strain evidence="16">DSM 3384</strain>
    </source>
</reference>
<keyword evidence="16" id="KW-1185">Reference proteome</keyword>
<keyword evidence="8 12" id="KW-0798">TonB box</keyword>
<accession>A0A1H2GMX8</accession>
<dbReference type="Pfam" id="PF07715">
    <property type="entry name" value="Plug"/>
    <property type="match status" value="1"/>
</dbReference>
<name>A0A1H2GMX8_9BACT</name>
<dbReference type="CDD" id="cd01347">
    <property type="entry name" value="ligand_gated_channel"/>
    <property type="match status" value="1"/>
</dbReference>
<keyword evidence="9 11" id="KW-0472">Membrane</keyword>
<organism evidence="15 16">
    <name type="scientific">Desulfobacula phenolica</name>
    <dbReference type="NCBI Taxonomy" id="90732"/>
    <lineage>
        <taxon>Bacteria</taxon>
        <taxon>Pseudomonadati</taxon>
        <taxon>Thermodesulfobacteriota</taxon>
        <taxon>Desulfobacteria</taxon>
        <taxon>Desulfobacterales</taxon>
        <taxon>Desulfobacteraceae</taxon>
        <taxon>Desulfobacula</taxon>
    </lineage>
</organism>
<evidence type="ECO:0000256" key="8">
    <source>
        <dbReference type="ARBA" id="ARBA00023077"/>
    </source>
</evidence>
<sequence>MVVMVAVILGASCINAHGEFYKTQDHNRKLESITVTARKTEASVREVPVSVDVFSDIMIQDAGIKNVHDLTKFSPNVHIKQNYTDHVIVIRGIPSFRASTHSPAGLYVDDICYPLHYMQNTTLFDVERAEILKGPQGTLYGRNTESGVINIVTRQPGNQFQGKVYGDYGSDNTLGSGANISGPLITNKLFMGAAVKYTNSDGYFVNLSDNNDQVADSEQTNARTTLRWKPMGQWDISVTTDYIDADNHIGAYRLVNGPHATKPFEVRKDEDEYYEEGGNSQVLRIKHKGDAIDFLSVSGALYQTIDRLADNDLWDDPANRMKNRLQIKERQYSQEFRLFSSQNDKFEWLAGFYGFLEKSDFNYKYDIVSKAITVKNPITDIDTSGYAFFGQGTYSLFDKLHLTAGFRYDHQDQEGTLIDPARDSHCSQDLSYDEYLPKFALAYDLSGAVMIYTSASKGYLAGGYNWLMNPVTETFSYGPEYTWNYELGLKAEWLEGKLMANFSFFHTDIEDKQVTQFDTSTLLNSITNAAKARSRGLELELKTTPIQGLDIFAGLGYTDSRFIEGDHKDNHLPYAPEYSYNAGIQYRSQEGFFCRADLMGADAYYGDIANRSSQKAYKTVNLRLGYERESFDIYIWTDNLFDEEYLTYVSPFDEQSDVGLDASPRTVGINCVYRF</sequence>
<keyword evidence="10 11" id="KW-0998">Cell outer membrane</keyword>
<evidence type="ECO:0000256" key="12">
    <source>
        <dbReference type="RuleBase" id="RU003357"/>
    </source>
</evidence>
<evidence type="ECO:0000256" key="1">
    <source>
        <dbReference type="ARBA" id="ARBA00004571"/>
    </source>
</evidence>
<evidence type="ECO:0000256" key="4">
    <source>
        <dbReference type="ARBA" id="ARBA00022496"/>
    </source>
</evidence>
<evidence type="ECO:0000256" key="3">
    <source>
        <dbReference type="ARBA" id="ARBA00022452"/>
    </source>
</evidence>
<dbReference type="InterPro" id="IPR000531">
    <property type="entry name" value="Beta-barrel_TonB"/>
</dbReference>
<evidence type="ECO:0000313" key="16">
    <source>
        <dbReference type="Proteomes" id="UP000199608"/>
    </source>
</evidence>
<evidence type="ECO:0000256" key="11">
    <source>
        <dbReference type="PROSITE-ProRule" id="PRU01360"/>
    </source>
</evidence>
<evidence type="ECO:0000256" key="7">
    <source>
        <dbReference type="ARBA" id="ARBA00023065"/>
    </source>
</evidence>
<keyword evidence="2 11" id="KW-0813">Transport</keyword>
<evidence type="ECO:0000259" key="13">
    <source>
        <dbReference type="Pfam" id="PF00593"/>
    </source>
</evidence>
<keyword evidence="6" id="KW-0408">Iron</keyword>
<keyword evidence="3 11" id="KW-1134">Transmembrane beta strand</keyword>
<dbReference type="PANTHER" id="PTHR32552">
    <property type="entry name" value="FERRICHROME IRON RECEPTOR-RELATED"/>
    <property type="match status" value="1"/>
</dbReference>
<evidence type="ECO:0000256" key="2">
    <source>
        <dbReference type="ARBA" id="ARBA00022448"/>
    </source>
</evidence>
<keyword evidence="5 11" id="KW-0812">Transmembrane</keyword>
<dbReference type="InterPro" id="IPR012910">
    <property type="entry name" value="Plug_dom"/>
</dbReference>
<dbReference type="Proteomes" id="UP000199608">
    <property type="component" value="Unassembled WGS sequence"/>
</dbReference>
<evidence type="ECO:0000256" key="10">
    <source>
        <dbReference type="ARBA" id="ARBA00023237"/>
    </source>
</evidence>
<feature type="domain" description="TonB-dependent receptor plug" evidence="14">
    <location>
        <begin position="44"/>
        <end position="148"/>
    </location>
</feature>
<dbReference type="GO" id="GO:0006826">
    <property type="term" value="P:iron ion transport"/>
    <property type="evidence" value="ECO:0007669"/>
    <property type="project" value="UniProtKB-KW"/>
</dbReference>
<evidence type="ECO:0000313" key="15">
    <source>
        <dbReference type="EMBL" id="SDU20895.1"/>
    </source>
</evidence>
<comment type="similarity">
    <text evidence="11 12">Belongs to the TonB-dependent receptor family.</text>
</comment>
<dbReference type="Pfam" id="PF00593">
    <property type="entry name" value="TonB_dep_Rec_b-barrel"/>
    <property type="match status" value="1"/>
</dbReference>
<dbReference type="PROSITE" id="PS52016">
    <property type="entry name" value="TONB_DEPENDENT_REC_3"/>
    <property type="match status" value="1"/>
</dbReference>
<evidence type="ECO:0000256" key="5">
    <source>
        <dbReference type="ARBA" id="ARBA00022692"/>
    </source>
</evidence>
<comment type="subcellular location">
    <subcellularLocation>
        <location evidence="1 11">Cell outer membrane</location>
        <topology evidence="1 11">Multi-pass membrane protein</topology>
    </subcellularLocation>
</comment>
<proteinExistence type="inferred from homology"/>
<keyword evidence="7" id="KW-0406">Ion transport</keyword>
<protein>
    <submittedName>
        <fullName evidence="15">Iron complex outermembrane recepter protein</fullName>
    </submittedName>
</protein>
<gene>
    <name evidence="15" type="ORF">SAMN04487931_105289</name>
</gene>
<dbReference type="EMBL" id="FNLL01000005">
    <property type="protein sequence ID" value="SDU20895.1"/>
    <property type="molecule type" value="Genomic_DNA"/>
</dbReference>
<dbReference type="SUPFAM" id="SSF56935">
    <property type="entry name" value="Porins"/>
    <property type="match status" value="1"/>
</dbReference>
<evidence type="ECO:0000259" key="14">
    <source>
        <dbReference type="Pfam" id="PF07715"/>
    </source>
</evidence>